<organism evidence="3 4">
    <name type="scientific">Pseudomonas hygromyciniae</name>
    <dbReference type="NCBI Taxonomy" id="2812000"/>
    <lineage>
        <taxon>Bacteria</taxon>
        <taxon>Pseudomonadati</taxon>
        <taxon>Pseudomonadota</taxon>
        <taxon>Gammaproteobacteria</taxon>
        <taxon>Pseudomonadales</taxon>
        <taxon>Pseudomonadaceae</taxon>
        <taxon>Pseudomonas</taxon>
    </lineage>
</organism>
<reference evidence="3 4" key="1">
    <citation type="submission" date="2021-02" db="EMBL/GenBank/DDBJ databases">
        <title>Genomic and phenotypic characterization of Pseudomonas hygromyciniae, a novel bacterial species discovered from a commercially purchased antibiotic vial.</title>
        <authorList>
            <person name="Turner T.L."/>
            <person name="Mitra S.D."/>
            <person name="Kochan T.J."/>
            <person name="Pincus N.B."/>
            <person name="Lebrun-Corbin M."/>
            <person name="Cheung B."/>
            <person name="Gatesy S.W."/>
            <person name="Afzal T."/>
            <person name="Ozer E.A."/>
            <person name="Hauser A.R."/>
        </authorList>
    </citation>
    <scope>NUCLEOTIDE SEQUENCE [LARGE SCALE GENOMIC DNA]</scope>
    <source>
        <strain evidence="3 4">SDM007</strain>
        <plasmid evidence="3 4">pSDM007</plasmid>
    </source>
</reference>
<evidence type="ECO:0000256" key="1">
    <source>
        <dbReference type="SAM" id="SignalP"/>
    </source>
</evidence>
<dbReference type="InterPro" id="IPR041238">
    <property type="entry name" value="Rap1a"/>
</dbReference>
<feature type="chain" id="PRO_5046877503" description="Rap1a immunity protein domain-containing protein" evidence="1">
    <location>
        <begin position="25"/>
        <end position="135"/>
    </location>
</feature>
<dbReference type="RefSeq" id="WP_169990595.1">
    <property type="nucleotide sequence ID" value="NZ_CP070507.1"/>
</dbReference>
<evidence type="ECO:0000313" key="4">
    <source>
        <dbReference type="Proteomes" id="UP000663249"/>
    </source>
</evidence>
<keyword evidence="3" id="KW-0614">Plasmid</keyword>
<dbReference type="Pfam" id="PF18602">
    <property type="entry name" value="Rap1a"/>
    <property type="match status" value="1"/>
</dbReference>
<feature type="domain" description="Rap1a immunity protein" evidence="2">
    <location>
        <begin position="31"/>
        <end position="134"/>
    </location>
</feature>
<dbReference type="Proteomes" id="UP000663249">
    <property type="component" value="Plasmid pSDM007"/>
</dbReference>
<dbReference type="EMBL" id="CP070507">
    <property type="protein sequence ID" value="QSB42502.1"/>
    <property type="molecule type" value="Genomic_DNA"/>
</dbReference>
<name>A0ABX7K795_9PSED</name>
<gene>
    <name evidence="3" type="ORF">JTY93_28465</name>
</gene>
<evidence type="ECO:0000259" key="2">
    <source>
        <dbReference type="Pfam" id="PF18602"/>
    </source>
</evidence>
<keyword evidence="4" id="KW-1185">Reference proteome</keyword>
<geneLocation type="plasmid" evidence="3 4">
    <name>pSDM007</name>
</geneLocation>
<evidence type="ECO:0000313" key="3">
    <source>
        <dbReference type="EMBL" id="QSB42502.1"/>
    </source>
</evidence>
<feature type="signal peptide" evidence="1">
    <location>
        <begin position="1"/>
        <end position="24"/>
    </location>
</feature>
<proteinExistence type="predicted"/>
<protein>
    <recommendedName>
        <fullName evidence="2">Rap1a immunity protein domain-containing protein</fullName>
    </recommendedName>
</protein>
<sequence>MKGFRLLALLGPLSVLAGATPAVASGFDWSTGQGLVDACKAVSIPQAKASELDVASVFLCNVQFQIWRDAWTFADAFNEHSFKRGGPICIPDQVTNKSLVDGFMGWANRKMSNELKAQQSTAAVYLFMRSAYPCN</sequence>
<keyword evidence="1" id="KW-0732">Signal</keyword>
<accession>A0ABX7K795</accession>